<dbReference type="GO" id="GO:0005634">
    <property type="term" value="C:nucleus"/>
    <property type="evidence" value="ECO:0007669"/>
    <property type="project" value="TreeGrafter"/>
</dbReference>
<gene>
    <name evidence="5" type="ORF">Malapachy_2183</name>
</gene>
<organism evidence="5 6">
    <name type="scientific">Malassezia pachydermatis</name>
    <dbReference type="NCBI Taxonomy" id="77020"/>
    <lineage>
        <taxon>Eukaryota</taxon>
        <taxon>Fungi</taxon>
        <taxon>Dikarya</taxon>
        <taxon>Basidiomycota</taxon>
        <taxon>Ustilaginomycotina</taxon>
        <taxon>Malasseziomycetes</taxon>
        <taxon>Malasseziales</taxon>
        <taxon>Malasseziaceae</taxon>
        <taxon>Malassezia</taxon>
    </lineage>
</organism>
<comment type="caution">
    <text evidence="5">The sequence shown here is derived from an EMBL/GenBank/DDBJ whole genome shotgun (WGS) entry which is preliminary data.</text>
</comment>
<dbReference type="PANTHER" id="PTHR11079">
    <property type="entry name" value="CYTOSINE DEAMINASE FAMILY MEMBER"/>
    <property type="match status" value="1"/>
</dbReference>
<dbReference type="PROSITE" id="PS51747">
    <property type="entry name" value="CYT_DCMP_DEAMINASES_2"/>
    <property type="match status" value="1"/>
</dbReference>
<reference evidence="5 6" key="1">
    <citation type="submission" date="2015-07" db="EMBL/GenBank/DDBJ databases">
        <title>Draft Genome Sequence of Malassezia furfur CBS1878 and Malassezia pachydermatis CBS1879.</title>
        <authorList>
            <person name="Triana S."/>
            <person name="Ohm R."/>
            <person name="Gonzalez A."/>
            <person name="DeCock H."/>
            <person name="Restrepo S."/>
            <person name="Celis A."/>
        </authorList>
    </citation>
    <scope>NUCLEOTIDE SEQUENCE [LARGE SCALE GENOMIC DNA]</scope>
    <source>
        <strain evidence="5 6">CBS 1879</strain>
    </source>
</reference>
<sequence length="541" mass="58959">MASTQVPPACTPHTNPYGLRICQTPYAGRSLFATIPISANTIIEISPVLLFTPQEYTEHGQYTVLDSYTFVWEKSSTGNTMALALGLGSLFNHHPTSANVSYELDRSTQSIKYRTVRAIDAGEELFICYGAGRMWWESPSNDAMPTTPMTEEHELALFGQLGAESEEEAHRAPVDPSYPAPLWRVTSSPDPKTMPLETSVAWAMDVPPKACSTVVRLLQGAVKNGTLKAGDAHPIYSLRHLRTFRKAREVTKMLDGVPVLSHDSSDALSMLLALTSAHSKSELLSLLHTILADMDLPMNLYQVRVPSGPAPMRDRLAEWSAVWPCVFLPPGAGLSTKQGIPGSDAARATVPVDRAEDARRWSDARAVGRIRDGFARCLRTASLAAQAGEVGVGVYVTSLANDEEAIHVDAFDTRVRDNHPLRHAIPNAVRQVAAIRAQQRANDDAKEAVNGQDYLLTGLSLFITHEPCVYCAMALVHSRVREVFFLYPSPGTGGFCGAAKDAYATCEGVHDGGPYAIHEQSGLNHQYHGSTVSDGRRDRRV</sequence>
<dbReference type="Pfam" id="PF00383">
    <property type="entry name" value="dCMP_cyt_deam_1"/>
    <property type="match status" value="1"/>
</dbReference>
<evidence type="ECO:0000259" key="3">
    <source>
        <dbReference type="PROSITE" id="PS50280"/>
    </source>
</evidence>
<dbReference type="Gene3D" id="3.40.140.10">
    <property type="entry name" value="Cytidine Deaminase, domain 2"/>
    <property type="match status" value="1"/>
</dbReference>
<evidence type="ECO:0000313" key="6">
    <source>
        <dbReference type="Proteomes" id="UP000037751"/>
    </source>
</evidence>
<dbReference type="InterPro" id="IPR046341">
    <property type="entry name" value="SET_dom_sf"/>
</dbReference>
<dbReference type="Pfam" id="PF00856">
    <property type="entry name" value="SET"/>
    <property type="match status" value="1"/>
</dbReference>
<comment type="similarity">
    <text evidence="2">Belongs to the cytidine and deoxycytidylate deaminase family. ADAT3 subfamily.</text>
</comment>
<keyword evidence="1" id="KW-0819">tRNA processing</keyword>
<accession>A0A0M8MXT3</accession>
<dbReference type="STRING" id="77020.A0A0M8MXT3"/>
<dbReference type="CDD" id="cd01285">
    <property type="entry name" value="nucleoside_deaminase"/>
    <property type="match status" value="1"/>
</dbReference>
<dbReference type="AlphaFoldDB" id="A0A0M8MXT3"/>
<dbReference type="InterPro" id="IPR001214">
    <property type="entry name" value="SET_dom"/>
</dbReference>
<dbReference type="GO" id="GO:0052717">
    <property type="term" value="F:tRNA-specific adenosine-34 deaminase activity"/>
    <property type="evidence" value="ECO:0007669"/>
    <property type="project" value="TreeGrafter"/>
</dbReference>
<evidence type="ECO:0000256" key="1">
    <source>
        <dbReference type="ARBA" id="ARBA00022694"/>
    </source>
</evidence>
<dbReference type="PANTHER" id="PTHR11079:SF156">
    <property type="entry name" value="INACTIVE TRNA-SPECIFIC ADENOSINE DEAMINASE-LIKE PROTEIN 3-RELATED"/>
    <property type="match status" value="1"/>
</dbReference>
<dbReference type="OrthoDB" id="3180714at2759"/>
<dbReference type="PROSITE" id="PS50280">
    <property type="entry name" value="SET"/>
    <property type="match status" value="1"/>
</dbReference>
<dbReference type="VEuPathDB" id="FungiDB:Malapachy_2183"/>
<protein>
    <submittedName>
        <fullName evidence="5">Cytidine and deoxycytidylate deaminase zinc-binding region domain-containing protein</fullName>
    </submittedName>
</protein>
<evidence type="ECO:0000256" key="2">
    <source>
        <dbReference type="ARBA" id="ARBA00038160"/>
    </source>
</evidence>
<evidence type="ECO:0000259" key="4">
    <source>
        <dbReference type="PROSITE" id="PS51747"/>
    </source>
</evidence>
<dbReference type="GeneID" id="28728550"/>
<dbReference type="Gene3D" id="2.170.270.10">
    <property type="entry name" value="SET domain"/>
    <property type="match status" value="1"/>
</dbReference>
<feature type="domain" description="SET" evidence="3">
    <location>
        <begin position="17"/>
        <end position="130"/>
    </location>
</feature>
<feature type="domain" description="CMP/dCMP-type deaminase" evidence="4">
    <location>
        <begin position="372"/>
        <end position="498"/>
    </location>
</feature>
<dbReference type="GO" id="GO:0008033">
    <property type="term" value="P:tRNA processing"/>
    <property type="evidence" value="ECO:0007669"/>
    <property type="project" value="UniProtKB-KW"/>
</dbReference>
<dbReference type="Proteomes" id="UP000037751">
    <property type="component" value="Unassembled WGS sequence"/>
</dbReference>
<dbReference type="SUPFAM" id="SSF82199">
    <property type="entry name" value="SET domain"/>
    <property type="match status" value="1"/>
</dbReference>
<dbReference type="InterPro" id="IPR016193">
    <property type="entry name" value="Cytidine_deaminase-like"/>
</dbReference>
<evidence type="ECO:0000313" key="5">
    <source>
        <dbReference type="EMBL" id="KOS15721.1"/>
    </source>
</evidence>
<keyword evidence="6" id="KW-1185">Reference proteome</keyword>
<dbReference type="SUPFAM" id="SSF53927">
    <property type="entry name" value="Cytidine deaminase-like"/>
    <property type="match status" value="1"/>
</dbReference>
<proteinExistence type="inferred from homology"/>
<dbReference type="EMBL" id="LGAV01000002">
    <property type="protein sequence ID" value="KOS15721.1"/>
    <property type="molecule type" value="Genomic_DNA"/>
</dbReference>
<dbReference type="GO" id="GO:0005737">
    <property type="term" value="C:cytoplasm"/>
    <property type="evidence" value="ECO:0007669"/>
    <property type="project" value="TreeGrafter"/>
</dbReference>
<dbReference type="RefSeq" id="XP_017993353.1">
    <property type="nucleotide sequence ID" value="XM_018136675.1"/>
</dbReference>
<dbReference type="CDD" id="cd10540">
    <property type="entry name" value="SET_SpSet7-like"/>
    <property type="match status" value="1"/>
</dbReference>
<name>A0A0M8MXT3_9BASI</name>
<dbReference type="InterPro" id="IPR002125">
    <property type="entry name" value="CMP_dCMP_dom"/>
</dbReference>